<keyword evidence="1" id="KW-1133">Transmembrane helix</keyword>
<protein>
    <submittedName>
        <fullName evidence="2">Uncharacterized protein</fullName>
    </submittedName>
</protein>
<evidence type="ECO:0000256" key="1">
    <source>
        <dbReference type="SAM" id="Phobius"/>
    </source>
</evidence>
<feature type="transmembrane region" description="Helical" evidence="1">
    <location>
        <begin position="21"/>
        <end position="42"/>
    </location>
</feature>
<sequence>MDDQSTDRTVDQGITRSVPGSFGVLAPLLIAGLAVIGIWGFVDGQLGGSGEYLTSTLGVLAVTLVVVGALIVVGARSKRWLEGPYW</sequence>
<organism evidence="2 3">
    <name type="scientific">Haloterrigena alkaliphila</name>
    <dbReference type="NCBI Taxonomy" id="2816475"/>
    <lineage>
        <taxon>Archaea</taxon>
        <taxon>Methanobacteriati</taxon>
        <taxon>Methanobacteriota</taxon>
        <taxon>Stenosarchaea group</taxon>
        <taxon>Halobacteria</taxon>
        <taxon>Halobacteriales</taxon>
        <taxon>Natrialbaceae</taxon>
        <taxon>Haloterrigena</taxon>
    </lineage>
</organism>
<evidence type="ECO:0000313" key="3">
    <source>
        <dbReference type="Proteomes" id="UP000663203"/>
    </source>
</evidence>
<dbReference type="EMBL" id="CP071462">
    <property type="protein sequence ID" value="QSW98626.1"/>
    <property type="molecule type" value="Genomic_DNA"/>
</dbReference>
<proteinExistence type="predicted"/>
<keyword evidence="1" id="KW-0472">Membrane</keyword>
<name>A0A8A2VBT7_9EURY</name>
<feature type="transmembrane region" description="Helical" evidence="1">
    <location>
        <begin position="54"/>
        <end position="75"/>
    </location>
</feature>
<dbReference type="GeneID" id="63188576"/>
<gene>
    <name evidence="2" type="ORF">J0X25_14685</name>
</gene>
<accession>A0A8A2VBT7</accession>
<dbReference type="AlphaFoldDB" id="A0A8A2VBT7"/>
<dbReference type="RefSeq" id="WP_207288235.1">
    <property type="nucleotide sequence ID" value="NZ_CP071462.1"/>
</dbReference>
<dbReference type="KEGG" id="hakz:J0X25_14685"/>
<keyword evidence="3" id="KW-1185">Reference proteome</keyword>
<evidence type="ECO:0000313" key="2">
    <source>
        <dbReference type="EMBL" id="QSW98626.1"/>
    </source>
</evidence>
<keyword evidence="1" id="KW-0812">Transmembrane</keyword>
<dbReference type="Proteomes" id="UP000663203">
    <property type="component" value="Chromosome"/>
</dbReference>
<reference evidence="2 3" key="1">
    <citation type="submission" date="2021-03" db="EMBL/GenBank/DDBJ databases">
        <title>Haloterrigena longa sp. nov. and Haloterrigena limicola sp. nov., extremely halophilic archaea isolated from a salt lake.</title>
        <authorList>
            <person name="Henglin C."/>
        </authorList>
    </citation>
    <scope>NUCLEOTIDE SEQUENCE [LARGE SCALE GENOMIC DNA]</scope>
    <source>
        <strain evidence="2 3">KZCA68</strain>
    </source>
</reference>